<dbReference type="AlphaFoldDB" id="A0A3M7M115"/>
<dbReference type="OrthoDB" id="3687409at2759"/>
<dbReference type="EMBL" id="KE747814">
    <property type="protein sequence ID" value="RMZ68203.1"/>
    <property type="molecule type" value="Genomic_DNA"/>
</dbReference>
<protein>
    <submittedName>
        <fullName evidence="2">Uncharacterized protein</fullName>
    </submittedName>
</protein>
<keyword evidence="3" id="KW-1185">Reference proteome</keyword>
<dbReference type="Proteomes" id="UP000265663">
    <property type="component" value="Unassembled WGS sequence"/>
</dbReference>
<proteinExistence type="predicted"/>
<evidence type="ECO:0000256" key="1">
    <source>
        <dbReference type="SAM" id="MobiDB-lite"/>
    </source>
</evidence>
<sequence>MAPVSMHQSPHPFLTPTRASAISTWTSSLPERNSCSPTEPEPESLSREAAIEAYRQFKAALFARATSSNTPRPT</sequence>
<gene>
    <name evidence="2" type="ORF">GMOD_00004411</name>
</gene>
<organism evidence="2 3">
    <name type="scientific">Pyrenophora seminiperda CCB06</name>
    <dbReference type="NCBI Taxonomy" id="1302712"/>
    <lineage>
        <taxon>Eukaryota</taxon>
        <taxon>Fungi</taxon>
        <taxon>Dikarya</taxon>
        <taxon>Ascomycota</taxon>
        <taxon>Pezizomycotina</taxon>
        <taxon>Dothideomycetes</taxon>
        <taxon>Pleosporomycetidae</taxon>
        <taxon>Pleosporales</taxon>
        <taxon>Pleosporineae</taxon>
        <taxon>Pleosporaceae</taxon>
        <taxon>Pyrenophora</taxon>
    </lineage>
</organism>
<reference evidence="2 3" key="1">
    <citation type="journal article" date="2014" name="PLoS ONE">
        <title>De novo Genome Assembly of the Fungal Plant Pathogen Pyrenophora semeniperda.</title>
        <authorList>
            <person name="Soliai M.M."/>
            <person name="Meyer S.E."/>
            <person name="Udall J.A."/>
            <person name="Elzinga D.E."/>
            <person name="Hermansen R.A."/>
            <person name="Bodily P.M."/>
            <person name="Hart A.A."/>
            <person name="Coleman C.E."/>
        </authorList>
    </citation>
    <scope>NUCLEOTIDE SEQUENCE [LARGE SCALE GENOMIC DNA]</scope>
    <source>
        <strain evidence="2 3">CCB06</strain>
        <tissue evidence="2">Mycelium</tissue>
    </source>
</reference>
<evidence type="ECO:0000313" key="3">
    <source>
        <dbReference type="Proteomes" id="UP000265663"/>
    </source>
</evidence>
<feature type="compositionally biased region" description="Polar residues" evidence="1">
    <location>
        <begin position="26"/>
        <end position="37"/>
    </location>
</feature>
<name>A0A3M7M115_9PLEO</name>
<feature type="region of interest" description="Disordered" evidence="1">
    <location>
        <begin position="26"/>
        <end position="47"/>
    </location>
</feature>
<accession>A0A3M7M115</accession>
<evidence type="ECO:0000313" key="2">
    <source>
        <dbReference type="EMBL" id="RMZ68203.1"/>
    </source>
</evidence>